<dbReference type="Proteomes" id="UP001595443">
    <property type="component" value="Unassembled WGS sequence"/>
</dbReference>
<keyword evidence="2" id="KW-0812">Transmembrane</keyword>
<evidence type="ECO:0000256" key="1">
    <source>
        <dbReference type="SAM" id="MobiDB-lite"/>
    </source>
</evidence>
<gene>
    <name evidence="3" type="ORF">ACFOES_02030</name>
</gene>
<organism evidence="3 4">
    <name type="scientific">Acidimangrovimonas pyrenivorans</name>
    <dbReference type="NCBI Taxonomy" id="2030798"/>
    <lineage>
        <taxon>Bacteria</taxon>
        <taxon>Pseudomonadati</taxon>
        <taxon>Pseudomonadota</taxon>
        <taxon>Alphaproteobacteria</taxon>
        <taxon>Rhodobacterales</taxon>
        <taxon>Paracoccaceae</taxon>
        <taxon>Acidimangrovimonas</taxon>
    </lineage>
</organism>
<feature type="compositionally biased region" description="Acidic residues" evidence="1">
    <location>
        <begin position="97"/>
        <end position="116"/>
    </location>
</feature>
<evidence type="ECO:0008006" key="5">
    <source>
        <dbReference type="Google" id="ProtNLM"/>
    </source>
</evidence>
<dbReference type="SUPFAM" id="SSF46565">
    <property type="entry name" value="Chaperone J-domain"/>
    <property type="match status" value="1"/>
</dbReference>
<feature type="region of interest" description="Disordered" evidence="1">
    <location>
        <begin position="95"/>
        <end position="127"/>
    </location>
</feature>
<dbReference type="RefSeq" id="WP_377831485.1">
    <property type="nucleotide sequence ID" value="NZ_JBHRSK010000002.1"/>
</dbReference>
<sequence length="188" mass="21255">MTPDVSDPSIYQMFASGYFLLLLFWFINPAGVEAILTLIFYLLAGIVLALGFLLSLLRTLLRYAWRGNRRFMPSLGRLALLLGFVILEAFRRTPPEPEFEDPEPDFDAEYDPDPEPEPGPRPTPKPVDKIGWALAVLGLTRDELTPEALKRAYRTAIKAAHPDLTGSTEEAVRINQARDAIRQHFNWS</sequence>
<evidence type="ECO:0000256" key="2">
    <source>
        <dbReference type="SAM" id="Phobius"/>
    </source>
</evidence>
<name>A0ABV7ACT1_9RHOB</name>
<dbReference type="EMBL" id="JBHRSK010000002">
    <property type="protein sequence ID" value="MFC2966861.1"/>
    <property type="molecule type" value="Genomic_DNA"/>
</dbReference>
<evidence type="ECO:0000313" key="3">
    <source>
        <dbReference type="EMBL" id="MFC2966861.1"/>
    </source>
</evidence>
<accession>A0ABV7ACT1</accession>
<reference evidence="4" key="1">
    <citation type="journal article" date="2019" name="Int. J. Syst. Evol. Microbiol.">
        <title>The Global Catalogue of Microorganisms (GCM) 10K type strain sequencing project: providing services to taxonomists for standard genome sequencing and annotation.</title>
        <authorList>
            <consortium name="The Broad Institute Genomics Platform"/>
            <consortium name="The Broad Institute Genome Sequencing Center for Infectious Disease"/>
            <person name="Wu L."/>
            <person name="Ma J."/>
        </authorList>
    </citation>
    <scope>NUCLEOTIDE SEQUENCE [LARGE SCALE GENOMIC DNA]</scope>
    <source>
        <strain evidence="4">KCTC 62192</strain>
    </source>
</reference>
<dbReference type="CDD" id="cd06257">
    <property type="entry name" value="DnaJ"/>
    <property type="match status" value="1"/>
</dbReference>
<dbReference type="InterPro" id="IPR001623">
    <property type="entry name" value="DnaJ_domain"/>
</dbReference>
<feature type="transmembrane region" description="Helical" evidence="2">
    <location>
        <begin position="39"/>
        <end position="59"/>
    </location>
</feature>
<dbReference type="InterPro" id="IPR036869">
    <property type="entry name" value="J_dom_sf"/>
</dbReference>
<comment type="caution">
    <text evidence="3">The sequence shown here is derived from an EMBL/GenBank/DDBJ whole genome shotgun (WGS) entry which is preliminary data.</text>
</comment>
<evidence type="ECO:0000313" key="4">
    <source>
        <dbReference type="Proteomes" id="UP001595443"/>
    </source>
</evidence>
<dbReference type="Gene3D" id="1.10.287.110">
    <property type="entry name" value="DnaJ domain"/>
    <property type="match status" value="1"/>
</dbReference>
<keyword evidence="2" id="KW-1133">Transmembrane helix</keyword>
<keyword evidence="2" id="KW-0472">Membrane</keyword>
<keyword evidence="4" id="KW-1185">Reference proteome</keyword>
<feature type="transmembrane region" description="Helical" evidence="2">
    <location>
        <begin position="9"/>
        <end position="27"/>
    </location>
</feature>
<protein>
    <recommendedName>
        <fullName evidence="5">J domain-containing protein</fullName>
    </recommendedName>
</protein>
<proteinExistence type="predicted"/>